<accession>A0A413ZXL0</accession>
<comment type="caution">
    <text evidence="2">The sequence shown here is derived from an EMBL/GenBank/DDBJ whole genome shotgun (WGS) entry which is preliminary data.</text>
</comment>
<keyword evidence="1" id="KW-0175">Coiled coil</keyword>
<evidence type="ECO:0000313" key="2">
    <source>
        <dbReference type="EMBL" id="RHC36319.1"/>
    </source>
</evidence>
<sequence>MDGAVFYSCKPYLHLALSRECIITFNESGVYIAKTPEEEKLLREYAKNTRNSYNIIEAGGELEHEDLIRLHEEDEQKLIAEAEQRKKARAEEKRRRKEVHDFCSSLRFSDEVYR</sequence>
<evidence type="ECO:0000256" key="1">
    <source>
        <dbReference type="SAM" id="Coils"/>
    </source>
</evidence>
<evidence type="ECO:0000313" key="3">
    <source>
        <dbReference type="Proteomes" id="UP000286104"/>
    </source>
</evidence>
<dbReference type="AlphaFoldDB" id="A0A413ZXL0"/>
<gene>
    <name evidence="2" type="ORF">DW848_14140</name>
</gene>
<feature type="coiled-coil region" evidence="1">
    <location>
        <begin position="71"/>
        <end position="100"/>
    </location>
</feature>
<reference evidence="2 3" key="1">
    <citation type="submission" date="2018-08" db="EMBL/GenBank/DDBJ databases">
        <title>A genome reference for cultivated species of the human gut microbiota.</title>
        <authorList>
            <person name="Zou Y."/>
            <person name="Xue W."/>
            <person name="Luo G."/>
        </authorList>
    </citation>
    <scope>NUCLEOTIDE SEQUENCE [LARGE SCALE GENOMIC DNA]</scope>
    <source>
        <strain evidence="2 3">AM36-3AA</strain>
    </source>
</reference>
<dbReference type="RefSeq" id="WP_117918502.1">
    <property type="nucleotide sequence ID" value="NZ_QRUL01000003.1"/>
</dbReference>
<protein>
    <submittedName>
        <fullName evidence="2">Uncharacterized protein</fullName>
    </submittedName>
</protein>
<proteinExistence type="predicted"/>
<name>A0A413ZXL0_9FIRM</name>
<organism evidence="2 3">
    <name type="scientific">Agathobacter rectalis</name>
    <dbReference type="NCBI Taxonomy" id="39491"/>
    <lineage>
        <taxon>Bacteria</taxon>
        <taxon>Bacillati</taxon>
        <taxon>Bacillota</taxon>
        <taxon>Clostridia</taxon>
        <taxon>Lachnospirales</taxon>
        <taxon>Lachnospiraceae</taxon>
        <taxon>Agathobacter</taxon>
    </lineage>
</organism>
<dbReference type="EMBL" id="QSHU01000025">
    <property type="protein sequence ID" value="RHC36319.1"/>
    <property type="molecule type" value="Genomic_DNA"/>
</dbReference>
<dbReference type="Proteomes" id="UP000286104">
    <property type="component" value="Unassembled WGS sequence"/>
</dbReference>